<reference evidence="6" key="1">
    <citation type="submission" date="2025-08" db="UniProtKB">
        <authorList>
            <consortium name="RefSeq"/>
        </authorList>
    </citation>
    <scope>IDENTIFICATION</scope>
    <source>
        <tissue evidence="6">Testes</tissue>
    </source>
</reference>
<feature type="domain" description="PH" evidence="3">
    <location>
        <begin position="389"/>
        <end position="521"/>
    </location>
</feature>
<protein>
    <submittedName>
        <fullName evidence="6">Pleckstrin homology domain-containing family G member 7-like</fullName>
    </submittedName>
</protein>
<dbReference type="GeneID" id="100367447"/>
<dbReference type="InterPro" id="IPR011993">
    <property type="entry name" value="PH-like_dom_sf"/>
</dbReference>
<keyword evidence="5" id="KW-1185">Reference proteome</keyword>
<dbReference type="Gene3D" id="1.20.900.10">
    <property type="entry name" value="Dbl homology (DH) domain"/>
    <property type="match status" value="1"/>
</dbReference>
<dbReference type="CDD" id="cd00160">
    <property type="entry name" value="RhoGEF"/>
    <property type="match status" value="1"/>
</dbReference>
<feature type="region of interest" description="Disordered" evidence="2">
    <location>
        <begin position="525"/>
        <end position="550"/>
    </location>
</feature>
<dbReference type="Pfam" id="PF00621">
    <property type="entry name" value="RhoGEF"/>
    <property type="match status" value="1"/>
</dbReference>
<evidence type="ECO:0000256" key="1">
    <source>
        <dbReference type="ARBA" id="ARBA00022658"/>
    </source>
</evidence>
<dbReference type="PROSITE" id="PS50010">
    <property type="entry name" value="DH_2"/>
    <property type="match status" value="1"/>
</dbReference>
<evidence type="ECO:0000313" key="6">
    <source>
        <dbReference type="RefSeq" id="XP_006825713.1"/>
    </source>
</evidence>
<evidence type="ECO:0000256" key="2">
    <source>
        <dbReference type="SAM" id="MobiDB-lite"/>
    </source>
</evidence>
<name>A0ABM0N0C2_SACKO</name>
<dbReference type="InterPro" id="IPR035899">
    <property type="entry name" value="DBL_dom_sf"/>
</dbReference>
<keyword evidence="1" id="KW-0344">Guanine-nucleotide releasing factor</keyword>
<dbReference type="PANTHER" id="PTHR13217:SF6">
    <property type="entry name" value="PLECKSTRIN HOMOLOGY DOMAIN-CONTAINING FAMILY G MEMBER 7"/>
    <property type="match status" value="1"/>
</dbReference>
<proteinExistence type="predicted"/>
<feature type="region of interest" description="Disordered" evidence="2">
    <location>
        <begin position="1"/>
        <end position="95"/>
    </location>
</feature>
<evidence type="ECO:0000259" key="3">
    <source>
        <dbReference type="PROSITE" id="PS50003"/>
    </source>
</evidence>
<dbReference type="Gene3D" id="2.30.29.30">
    <property type="entry name" value="Pleckstrin-homology domain (PH domain)/Phosphotyrosine-binding domain (PTB)"/>
    <property type="match status" value="1"/>
</dbReference>
<dbReference type="SMART" id="SM00233">
    <property type="entry name" value="PH"/>
    <property type="match status" value="1"/>
</dbReference>
<gene>
    <name evidence="6" type="primary">LOC100367447</name>
</gene>
<dbReference type="PROSITE" id="PS50003">
    <property type="entry name" value="PH_DOMAIN"/>
    <property type="match status" value="1"/>
</dbReference>
<evidence type="ECO:0000259" key="4">
    <source>
        <dbReference type="PROSITE" id="PS50010"/>
    </source>
</evidence>
<dbReference type="Pfam" id="PF22697">
    <property type="entry name" value="SOS1_NGEF_PH"/>
    <property type="match status" value="1"/>
</dbReference>
<dbReference type="InterPro" id="IPR001331">
    <property type="entry name" value="GDS_CDC24_CS"/>
</dbReference>
<dbReference type="InterPro" id="IPR040181">
    <property type="entry name" value="PKHG5/7"/>
</dbReference>
<dbReference type="InterPro" id="IPR000219">
    <property type="entry name" value="DH_dom"/>
</dbReference>
<sequence length="550" mass="61969">MPSCGTAMPSGGTAMPSGETEMPSSATVMPLSETAMPSGGTAMPSGGTAMPSGGTAMPSGGTAMPSGGTVMPSGGTVMPSGGTKEKEREREKSSSLQDLCQVLNGIKVKEIEDFDFSKYKSKHWSDFLKADKAILRLTDMESKRRDTVWELFKSECVYLLDHLMVMKNVFLEPLKDTQCEGHLMFIEPSKLFGNLDELCQVSLSFCKILEHGLSRASRDSEFGKTEAIVSVFYTFRTRVCPAYQRYCLNYSNALSYMERLRKQTDFLEFVKWCEQDVRCKRLQLSDLLVAPIQHITKYPLLLKNIRKKTQDQTERGSLSATIQSVESCLREMEGKVKWLTNFERLRELQQLIAWPSVDEMDSKSFIPEFLRSRLNKQSCNTILTSPKRTLLHEGPMLLSAENAKSMETYLFLLDDVLLVTKMRKISKKKSSITGEMGMMSMSSQSLPHKKDGVLFTVCKQPISVDRMEVIEVEPQDANGLKHAFVILHINRYQQVQTVLTFQAGNSNLRNKWLTHLRAAKLRVNELARHKGSDNPETQEKRSSKGRKKTL</sequence>
<dbReference type="InterPro" id="IPR055251">
    <property type="entry name" value="SOS1_NGEF_PH"/>
</dbReference>
<dbReference type="InterPro" id="IPR001849">
    <property type="entry name" value="PH_domain"/>
</dbReference>
<evidence type="ECO:0000313" key="5">
    <source>
        <dbReference type="Proteomes" id="UP000694865"/>
    </source>
</evidence>
<dbReference type="PROSITE" id="PS00741">
    <property type="entry name" value="DH_1"/>
    <property type="match status" value="1"/>
</dbReference>
<organism evidence="5 6">
    <name type="scientific">Saccoglossus kowalevskii</name>
    <name type="common">Acorn worm</name>
    <dbReference type="NCBI Taxonomy" id="10224"/>
    <lineage>
        <taxon>Eukaryota</taxon>
        <taxon>Metazoa</taxon>
        <taxon>Hemichordata</taxon>
        <taxon>Enteropneusta</taxon>
        <taxon>Harrimaniidae</taxon>
        <taxon>Saccoglossus</taxon>
    </lineage>
</organism>
<feature type="compositionally biased region" description="Basic and acidic residues" evidence="2">
    <location>
        <begin position="83"/>
        <end position="93"/>
    </location>
</feature>
<feature type="compositionally biased region" description="Basic and acidic residues" evidence="2">
    <location>
        <begin position="525"/>
        <end position="542"/>
    </location>
</feature>
<dbReference type="SUPFAM" id="SSF48065">
    <property type="entry name" value="DBL homology domain (DH-domain)"/>
    <property type="match status" value="1"/>
</dbReference>
<dbReference type="SUPFAM" id="SSF50729">
    <property type="entry name" value="PH domain-like"/>
    <property type="match status" value="1"/>
</dbReference>
<dbReference type="Proteomes" id="UP000694865">
    <property type="component" value="Unplaced"/>
</dbReference>
<accession>A0ABM0N0C2</accession>
<dbReference type="PANTHER" id="PTHR13217">
    <property type="entry name" value="PLECKSTRIN HOMOLOGY DOMAIN-CONTAINING FAMILY G MEMBER 7"/>
    <property type="match status" value="1"/>
</dbReference>
<feature type="domain" description="DH" evidence="4">
    <location>
        <begin position="143"/>
        <end position="335"/>
    </location>
</feature>
<dbReference type="SMART" id="SM00325">
    <property type="entry name" value="RhoGEF"/>
    <property type="match status" value="1"/>
</dbReference>
<dbReference type="RefSeq" id="XP_006825713.1">
    <property type="nucleotide sequence ID" value="XM_006825650.1"/>
</dbReference>